<evidence type="ECO:0000256" key="8">
    <source>
        <dbReference type="ARBA" id="ARBA00022691"/>
    </source>
</evidence>
<dbReference type="GO" id="GO:0032259">
    <property type="term" value="P:methylation"/>
    <property type="evidence" value="ECO:0007669"/>
    <property type="project" value="UniProtKB-KW"/>
</dbReference>
<evidence type="ECO:0000256" key="1">
    <source>
        <dbReference type="ARBA" id="ARBA00004496"/>
    </source>
</evidence>
<evidence type="ECO:0000256" key="2">
    <source>
        <dbReference type="ARBA" id="ARBA00005369"/>
    </source>
</evidence>
<dbReference type="Pfam" id="PF01135">
    <property type="entry name" value="PCMT"/>
    <property type="match status" value="1"/>
</dbReference>
<dbReference type="EC" id="2.1.1.77" evidence="3 9"/>
<evidence type="ECO:0000256" key="3">
    <source>
        <dbReference type="ARBA" id="ARBA00011890"/>
    </source>
</evidence>
<comment type="caution">
    <text evidence="10">The sequence shown here is derived from an EMBL/GenBank/DDBJ whole genome shotgun (WGS) entry which is preliminary data.</text>
</comment>
<sequence length="205" mass="23165">MESNQELVQYLILRGILKTPQVIEAFRKIDRKDFTQDYNKNKAYKDYPLPIGEGQTISQPSTVAFMIELLQPRKGDKILDIGSGSGYTTALLSQISTEGKVYGVEKVLNLVKKGRYNLKKYDFKNSKIIKAKKIIGLPNKSPFNKILVSASAKEIPTELIKQLSNSGTMVIPIKNSIFKIKKFGGIIKKEEYKGFIFVPLVYEPQ</sequence>
<dbReference type="EMBL" id="PCXU01000031">
    <property type="protein sequence ID" value="PIR43234.1"/>
    <property type="molecule type" value="Genomic_DNA"/>
</dbReference>
<keyword evidence="8" id="KW-0949">S-adenosyl-L-methionine</keyword>
<dbReference type="InterPro" id="IPR029063">
    <property type="entry name" value="SAM-dependent_MTases_sf"/>
</dbReference>
<dbReference type="PANTHER" id="PTHR11579">
    <property type="entry name" value="PROTEIN-L-ISOASPARTATE O-METHYLTRANSFERASE"/>
    <property type="match status" value="1"/>
</dbReference>
<keyword evidence="6 10" id="KW-0489">Methyltransferase</keyword>
<dbReference type="SUPFAM" id="SSF53335">
    <property type="entry name" value="S-adenosyl-L-methionine-dependent methyltransferases"/>
    <property type="match status" value="1"/>
</dbReference>
<evidence type="ECO:0000313" key="11">
    <source>
        <dbReference type="Proteomes" id="UP000230214"/>
    </source>
</evidence>
<evidence type="ECO:0000256" key="5">
    <source>
        <dbReference type="ARBA" id="ARBA00022490"/>
    </source>
</evidence>
<dbReference type="InterPro" id="IPR000682">
    <property type="entry name" value="PCMT"/>
</dbReference>
<evidence type="ECO:0000256" key="9">
    <source>
        <dbReference type="NCBIfam" id="TIGR00080"/>
    </source>
</evidence>
<protein>
    <recommendedName>
        <fullName evidence="4 9">Protein-L-isoaspartate O-methyltransferase</fullName>
        <ecNumber evidence="3 9">2.1.1.77</ecNumber>
    </recommendedName>
</protein>
<evidence type="ECO:0000256" key="6">
    <source>
        <dbReference type="ARBA" id="ARBA00022603"/>
    </source>
</evidence>
<dbReference type="NCBIfam" id="TIGR00080">
    <property type="entry name" value="pimt"/>
    <property type="match status" value="1"/>
</dbReference>
<evidence type="ECO:0000256" key="7">
    <source>
        <dbReference type="ARBA" id="ARBA00022679"/>
    </source>
</evidence>
<dbReference type="AlphaFoldDB" id="A0A2H0RB35"/>
<dbReference type="Proteomes" id="UP000230214">
    <property type="component" value="Unassembled WGS sequence"/>
</dbReference>
<evidence type="ECO:0000313" key="10">
    <source>
        <dbReference type="EMBL" id="PIR43234.1"/>
    </source>
</evidence>
<keyword evidence="7 10" id="KW-0808">Transferase</keyword>
<name>A0A2H0RB35_UNCKA</name>
<comment type="subcellular location">
    <subcellularLocation>
        <location evidence="1">Cytoplasm</location>
    </subcellularLocation>
</comment>
<organism evidence="10 11">
    <name type="scientific">candidate division WWE3 bacterium CG10_big_fil_rev_8_21_14_0_10_32_10</name>
    <dbReference type="NCBI Taxonomy" id="1975090"/>
    <lineage>
        <taxon>Bacteria</taxon>
        <taxon>Katanobacteria</taxon>
    </lineage>
</organism>
<proteinExistence type="inferred from homology"/>
<comment type="similarity">
    <text evidence="2">Belongs to the methyltransferase superfamily. L-isoaspartyl/D-aspartyl protein methyltransferase family.</text>
</comment>
<dbReference type="GO" id="GO:0004719">
    <property type="term" value="F:protein-L-isoaspartate (D-aspartate) O-methyltransferase activity"/>
    <property type="evidence" value="ECO:0007669"/>
    <property type="project" value="UniProtKB-UniRule"/>
</dbReference>
<reference evidence="10 11" key="1">
    <citation type="submission" date="2017-09" db="EMBL/GenBank/DDBJ databases">
        <title>Depth-based differentiation of microbial function through sediment-hosted aquifers and enrichment of novel symbionts in the deep terrestrial subsurface.</title>
        <authorList>
            <person name="Probst A.J."/>
            <person name="Ladd B."/>
            <person name="Jarett J.K."/>
            <person name="Geller-Mcgrath D.E."/>
            <person name="Sieber C.M."/>
            <person name="Emerson J.B."/>
            <person name="Anantharaman K."/>
            <person name="Thomas B.C."/>
            <person name="Malmstrom R."/>
            <person name="Stieglmeier M."/>
            <person name="Klingl A."/>
            <person name="Woyke T."/>
            <person name="Ryan C.M."/>
            <person name="Banfield J.F."/>
        </authorList>
    </citation>
    <scope>NUCLEOTIDE SEQUENCE [LARGE SCALE GENOMIC DNA]</scope>
    <source>
        <strain evidence="10">CG10_big_fil_rev_8_21_14_0_10_32_10</strain>
    </source>
</reference>
<gene>
    <name evidence="10" type="primary">pcm</name>
    <name evidence="10" type="ORF">COV24_03730</name>
</gene>
<keyword evidence="5" id="KW-0963">Cytoplasm</keyword>
<accession>A0A2H0RB35</accession>
<dbReference type="Gene3D" id="3.40.50.150">
    <property type="entry name" value="Vaccinia Virus protein VP39"/>
    <property type="match status" value="1"/>
</dbReference>
<evidence type="ECO:0000256" key="4">
    <source>
        <dbReference type="ARBA" id="ARBA00013346"/>
    </source>
</evidence>
<dbReference type="GO" id="GO:0005737">
    <property type="term" value="C:cytoplasm"/>
    <property type="evidence" value="ECO:0007669"/>
    <property type="project" value="UniProtKB-SubCell"/>
</dbReference>
<dbReference type="GO" id="GO:0030091">
    <property type="term" value="P:protein repair"/>
    <property type="evidence" value="ECO:0007669"/>
    <property type="project" value="UniProtKB-UniRule"/>
</dbReference>
<dbReference type="PANTHER" id="PTHR11579:SF0">
    <property type="entry name" value="PROTEIN-L-ISOASPARTATE(D-ASPARTATE) O-METHYLTRANSFERASE"/>
    <property type="match status" value="1"/>
</dbReference>